<evidence type="ECO:0000256" key="2">
    <source>
        <dbReference type="ARBA" id="ARBA00022679"/>
    </source>
</evidence>
<dbReference type="EC" id="2.3.1.-" evidence="5"/>
<evidence type="ECO:0000256" key="1">
    <source>
        <dbReference type="ARBA" id="ARBA00007274"/>
    </source>
</evidence>
<dbReference type="Pfam" id="PF00132">
    <property type="entry name" value="Hexapep"/>
    <property type="match status" value="1"/>
</dbReference>
<keyword evidence="4 5" id="KW-0012">Acyltransferase</keyword>
<evidence type="ECO:0000256" key="4">
    <source>
        <dbReference type="ARBA" id="ARBA00023315"/>
    </source>
</evidence>
<dbReference type="PROSITE" id="PS00101">
    <property type="entry name" value="HEXAPEP_TRANSFERASES"/>
    <property type="match status" value="1"/>
</dbReference>
<dbReference type="RefSeq" id="WP_074800484.1">
    <property type="nucleotide sequence ID" value="NZ_FOUC01000011.1"/>
</dbReference>
<dbReference type="InterPro" id="IPR039369">
    <property type="entry name" value="LacA-like"/>
</dbReference>
<dbReference type="InterPro" id="IPR018357">
    <property type="entry name" value="Hexapep_transf_CS"/>
</dbReference>
<sequence>MKSNVEKMIAGEVYRQDEELLQLRLVTRDLLYEFNHIHPRKLSERQLLIKKMFKKTGDELFVEQPFHCDYGINITVGENFLANNNCTLLDVAPITIGKDVLLAPNVGIYTAGHALDPVLRQEYQAEFGAPVTIGDNVWIGANTSVLPGVTIGDHVVIGAGSVVTKDIPANSLAVGNPCRVVRTFNKKDRTYYFKKLRYPPEYIISETDLPKGE</sequence>
<evidence type="ECO:0000313" key="8">
    <source>
        <dbReference type="Proteomes" id="UP000195024"/>
    </source>
</evidence>
<comment type="caution">
    <text evidence="7">The sequence shown here is derived from an EMBL/GenBank/DDBJ whole genome shotgun (WGS) entry which is preliminary data.</text>
</comment>
<dbReference type="InterPro" id="IPR011004">
    <property type="entry name" value="Trimer_LpxA-like_sf"/>
</dbReference>
<protein>
    <recommendedName>
        <fullName evidence="5">Acetyltransferase</fullName>
        <ecNumber evidence="5">2.3.1.-</ecNumber>
    </recommendedName>
</protein>
<organism evidence="7 8">
    <name type="scientific">Enterococcus mundtii</name>
    <dbReference type="NCBI Taxonomy" id="53346"/>
    <lineage>
        <taxon>Bacteria</taxon>
        <taxon>Bacillati</taxon>
        <taxon>Bacillota</taxon>
        <taxon>Bacilli</taxon>
        <taxon>Lactobacillales</taxon>
        <taxon>Enterococcaceae</taxon>
        <taxon>Enterococcus</taxon>
    </lineage>
</organism>
<dbReference type="Pfam" id="PF12464">
    <property type="entry name" value="Mac"/>
    <property type="match status" value="1"/>
</dbReference>
<feature type="domain" description="Maltose/galactoside acetyltransferase" evidence="6">
    <location>
        <begin position="5"/>
        <end position="58"/>
    </location>
</feature>
<dbReference type="GO" id="GO:0008870">
    <property type="term" value="F:galactoside O-acetyltransferase activity"/>
    <property type="evidence" value="ECO:0007669"/>
    <property type="project" value="TreeGrafter"/>
</dbReference>
<evidence type="ECO:0000256" key="3">
    <source>
        <dbReference type="ARBA" id="ARBA00022737"/>
    </source>
</evidence>
<keyword evidence="3" id="KW-0677">Repeat</keyword>
<reference evidence="7 8" key="1">
    <citation type="submission" date="2017-05" db="EMBL/GenBank/DDBJ databases">
        <title>The Genome Sequence of Enterococcus mundtii 6B1_DIV0119.</title>
        <authorList>
            <consortium name="The Broad Institute Genomics Platform"/>
            <consortium name="The Broad Institute Genomic Center for Infectious Diseases"/>
            <person name="Earl A."/>
            <person name="Manson A."/>
            <person name="Schwartman J."/>
            <person name="Gilmore M."/>
            <person name="Abouelleil A."/>
            <person name="Cao P."/>
            <person name="Chapman S."/>
            <person name="Cusick C."/>
            <person name="Shea T."/>
            <person name="Young S."/>
            <person name="Neafsey D."/>
            <person name="Nusbaum C."/>
            <person name="Birren B."/>
        </authorList>
    </citation>
    <scope>NUCLEOTIDE SEQUENCE [LARGE SCALE GENOMIC DNA]</scope>
    <source>
        <strain evidence="7 8">6B1_DIV0119</strain>
    </source>
</reference>
<proteinExistence type="inferred from homology"/>
<dbReference type="CDD" id="cd03357">
    <property type="entry name" value="LbH_MAT_GAT"/>
    <property type="match status" value="1"/>
</dbReference>
<dbReference type="SUPFAM" id="SSF51161">
    <property type="entry name" value="Trimeric LpxA-like enzymes"/>
    <property type="match status" value="1"/>
</dbReference>
<dbReference type="EMBL" id="NGMS01000002">
    <property type="protein sequence ID" value="OTP25553.1"/>
    <property type="molecule type" value="Genomic_DNA"/>
</dbReference>
<dbReference type="FunFam" id="2.160.10.10:FF:000008">
    <property type="entry name" value="Maltose O-acetyltransferase"/>
    <property type="match status" value="1"/>
</dbReference>
<dbReference type="PANTHER" id="PTHR43017:SF1">
    <property type="entry name" value="ACETYLTRANSFERASE YJL218W-RELATED"/>
    <property type="match status" value="1"/>
</dbReference>
<dbReference type="InterPro" id="IPR001451">
    <property type="entry name" value="Hexapep"/>
</dbReference>
<keyword evidence="2 5" id="KW-0808">Transferase</keyword>
<gene>
    <name evidence="7" type="ORF">A5802_002706</name>
</gene>
<evidence type="ECO:0000313" key="7">
    <source>
        <dbReference type="EMBL" id="OTP25553.1"/>
    </source>
</evidence>
<dbReference type="Gene3D" id="2.160.10.10">
    <property type="entry name" value="Hexapeptide repeat proteins"/>
    <property type="match status" value="1"/>
</dbReference>
<comment type="similarity">
    <text evidence="1 5">Belongs to the transferase hexapeptide repeat family.</text>
</comment>
<dbReference type="SMART" id="SM01266">
    <property type="entry name" value="Mac"/>
    <property type="match status" value="1"/>
</dbReference>
<name>A0A1I4NDK0_ENTMU</name>
<evidence type="ECO:0000256" key="5">
    <source>
        <dbReference type="RuleBase" id="RU367021"/>
    </source>
</evidence>
<dbReference type="PANTHER" id="PTHR43017">
    <property type="entry name" value="GALACTOSIDE O-ACETYLTRANSFERASE"/>
    <property type="match status" value="1"/>
</dbReference>
<accession>A0A1I4NDK0</accession>
<dbReference type="AlphaFoldDB" id="A0A1I4NDK0"/>
<evidence type="ECO:0000259" key="6">
    <source>
        <dbReference type="SMART" id="SM01266"/>
    </source>
</evidence>
<dbReference type="InterPro" id="IPR024688">
    <property type="entry name" value="Mac_dom"/>
</dbReference>
<dbReference type="Proteomes" id="UP000195024">
    <property type="component" value="Unassembled WGS sequence"/>
</dbReference>